<dbReference type="EMBL" id="CP089274">
    <property type="protein sequence ID" value="USP72880.1"/>
    <property type="molecule type" value="Genomic_DNA"/>
</dbReference>
<evidence type="ECO:0000256" key="1">
    <source>
        <dbReference type="SAM" id="Coils"/>
    </source>
</evidence>
<keyword evidence="4" id="KW-1185">Reference proteome</keyword>
<sequence length="281" mass="30596">MTDPFSTTAGVVGITVAALHGIRLLIEDLQQLKQAPKTIKRLLADMQSVETSLKLLQDVGEREWDLLGASILEDSKTTISSCMQACRLFKSDLQRWTRHSEGGKLTWQDRASVGFFKQGQVKAMSEQLQNCKLSINLVISIGTLYSSVRHTHITEEVRKTMSLVQAEVKGAISTTDKQLVVLESQLKELDLSSDDDEEAGDNEGKAAAMQQLEEERKALEASRTLLDKLIAKAQEDAVAKASTKSQDHSTTVTTVTFGDGNSGLQTGVLHGGVHGAVFGQK</sequence>
<protein>
    <recommendedName>
        <fullName evidence="2">Azaphilone pigments biosynthesis cluster protein L N-terminal domain-containing protein</fullName>
    </recommendedName>
</protein>
<gene>
    <name evidence="3" type="ORF">yc1106_00154</name>
</gene>
<proteinExistence type="predicted"/>
<feature type="domain" description="Azaphilone pigments biosynthesis cluster protein L N-terminal" evidence="2">
    <location>
        <begin position="2"/>
        <end position="220"/>
    </location>
</feature>
<evidence type="ECO:0000313" key="4">
    <source>
        <dbReference type="Proteomes" id="UP001056012"/>
    </source>
</evidence>
<dbReference type="Proteomes" id="UP001056012">
    <property type="component" value="Chromosome 1"/>
</dbReference>
<organism evidence="3 4">
    <name type="scientific">Curvularia clavata</name>
    <dbReference type="NCBI Taxonomy" id="95742"/>
    <lineage>
        <taxon>Eukaryota</taxon>
        <taxon>Fungi</taxon>
        <taxon>Dikarya</taxon>
        <taxon>Ascomycota</taxon>
        <taxon>Pezizomycotina</taxon>
        <taxon>Dothideomycetes</taxon>
        <taxon>Pleosporomycetidae</taxon>
        <taxon>Pleosporales</taxon>
        <taxon>Pleosporineae</taxon>
        <taxon>Pleosporaceae</taxon>
        <taxon>Curvularia</taxon>
    </lineage>
</organism>
<keyword evidence="1" id="KW-0175">Coiled coil</keyword>
<dbReference type="VEuPathDB" id="FungiDB:yc1106_00154"/>
<accession>A0A9Q9DNC5</accession>
<evidence type="ECO:0000259" key="2">
    <source>
        <dbReference type="Pfam" id="PF17111"/>
    </source>
</evidence>
<evidence type="ECO:0000313" key="3">
    <source>
        <dbReference type="EMBL" id="USP72880.1"/>
    </source>
</evidence>
<dbReference type="AlphaFoldDB" id="A0A9Q9DNC5"/>
<dbReference type="InterPro" id="IPR031348">
    <property type="entry name" value="PigL_N"/>
</dbReference>
<dbReference type="OrthoDB" id="432483at2759"/>
<name>A0A9Q9DNC5_CURCL</name>
<reference evidence="3" key="1">
    <citation type="submission" date="2021-12" db="EMBL/GenBank/DDBJ databases">
        <title>Curvularia clavata genome.</title>
        <authorList>
            <person name="Cao Y."/>
        </authorList>
    </citation>
    <scope>NUCLEOTIDE SEQUENCE</scope>
    <source>
        <strain evidence="3">Yc1106</strain>
    </source>
</reference>
<dbReference type="Pfam" id="PF17111">
    <property type="entry name" value="PigL_N"/>
    <property type="match status" value="1"/>
</dbReference>
<feature type="coiled-coil region" evidence="1">
    <location>
        <begin position="202"/>
        <end position="232"/>
    </location>
</feature>